<evidence type="ECO:0000256" key="2">
    <source>
        <dbReference type="SAM" id="SignalP"/>
    </source>
</evidence>
<dbReference type="CDD" id="cd00063">
    <property type="entry name" value="FN3"/>
    <property type="match status" value="1"/>
</dbReference>
<keyword evidence="5" id="KW-1185">Reference proteome</keyword>
<dbReference type="PROSITE" id="PS50853">
    <property type="entry name" value="FN3"/>
    <property type="match status" value="1"/>
</dbReference>
<keyword evidence="1" id="KW-0175">Coiled coil</keyword>
<dbReference type="InterPro" id="IPR013783">
    <property type="entry name" value="Ig-like_fold"/>
</dbReference>
<protein>
    <recommendedName>
        <fullName evidence="3">Fibronectin type-III domain-containing protein</fullName>
    </recommendedName>
</protein>
<dbReference type="InterPro" id="IPR029034">
    <property type="entry name" value="Cystine-knot_cytokine"/>
</dbReference>
<dbReference type="SUPFAM" id="SSF49265">
    <property type="entry name" value="Fibronectin type III"/>
    <property type="match status" value="1"/>
</dbReference>
<sequence>MEITIAITICVMYIGVGARPNDDNEAKFKTLREPECRPVELLVELPIAQETYYKLSSRHAYVRRCIGINNEKQACLPKDQVMKIEHWSVVKAKGSQKNEFIRVSWVSHEECEYQRRTKTNCSIDEARDCHEKSTTHYYDEANCKCNCIVQIDGEETCHTRAAIERSLSTDHRIDELENKLDSVTNELKTTKSEYKAIKGELNKLKSAMTSRSVVEHHRTAQLQSNTNIQRKGTARQHTEYVGCLTSRGKPGRCVSAVPCKALFHEHETLSVREFIATHNGGCPSRSLEEQSVCCPLHSHPLVEESNKPKIEWPLPGPVTNLIIESRTSSLFLRWDDPLTLRFGEIIDEFRVIWLSKGEIIKNRVVEASELLSPQRQLTIQDLRPDTEYTVAVEAKIKSEEDFSIPTVRKVKTLQRNT</sequence>
<feature type="signal peptide" evidence="2">
    <location>
        <begin position="1"/>
        <end position="18"/>
    </location>
</feature>
<dbReference type="EMBL" id="CAXKWB010013789">
    <property type="protein sequence ID" value="CAL4108538.1"/>
    <property type="molecule type" value="Genomic_DNA"/>
</dbReference>
<organism evidence="4 5">
    <name type="scientific">Meganyctiphanes norvegica</name>
    <name type="common">Northern krill</name>
    <name type="synonym">Thysanopoda norvegica</name>
    <dbReference type="NCBI Taxonomy" id="48144"/>
    <lineage>
        <taxon>Eukaryota</taxon>
        <taxon>Metazoa</taxon>
        <taxon>Ecdysozoa</taxon>
        <taxon>Arthropoda</taxon>
        <taxon>Crustacea</taxon>
        <taxon>Multicrustacea</taxon>
        <taxon>Malacostraca</taxon>
        <taxon>Eumalacostraca</taxon>
        <taxon>Eucarida</taxon>
        <taxon>Euphausiacea</taxon>
        <taxon>Euphausiidae</taxon>
        <taxon>Meganyctiphanes</taxon>
    </lineage>
</organism>
<dbReference type="SUPFAM" id="SSF57501">
    <property type="entry name" value="Cystine-knot cytokines"/>
    <property type="match status" value="1"/>
</dbReference>
<dbReference type="Pfam" id="PF00041">
    <property type="entry name" value="fn3"/>
    <property type="match status" value="1"/>
</dbReference>
<dbReference type="AlphaFoldDB" id="A0AAV2R1V0"/>
<reference evidence="4 5" key="1">
    <citation type="submission" date="2024-05" db="EMBL/GenBank/DDBJ databases">
        <authorList>
            <person name="Wallberg A."/>
        </authorList>
    </citation>
    <scope>NUCLEOTIDE SEQUENCE [LARGE SCALE GENOMIC DNA]</scope>
</reference>
<evidence type="ECO:0000313" key="4">
    <source>
        <dbReference type="EMBL" id="CAL4108538.1"/>
    </source>
</evidence>
<keyword evidence="2" id="KW-0732">Signal</keyword>
<accession>A0AAV2R1V0</accession>
<name>A0AAV2R1V0_MEGNR</name>
<feature type="chain" id="PRO_5043830874" description="Fibronectin type-III domain-containing protein" evidence="2">
    <location>
        <begin position="19"/>
        <end position="417"/>
    </location>
</feature>
<evidence type="ECO:0000313" key="5">
    <source>
        <dbReference type="Proteomes" id="UP001497623"/>
    </source>
</evidence>
<feature type="coiled-coil region" evidence="1">
    <location>
        <begin position="173"/>
        <end position="207"/>
    </location>
</feature>
<dbReference type="Gene3D" id="2.60.40.10">
    <property type="entry name" value="Immunoglobulins"/>
    <property type="match status" value="1"/>
</dbReference>
<dbReference type="Gene3D" id="2.10.90.10">
    <property type="entry name" value="Cystine-knot cytokines"/>
    <property type="match status" value="1"/>
</dbReference>
<gene>
    <name evidence="4" type="ORF">MNOR_LOCUS18916</name>
</gene>
<proteinExistence type="predicted"/>
<dbReference type="InterPro" id="IPR036116">
    <property type="entry name" value="FN3_sf"/>
</dbReference>
<dbReference type="SMART" id="SM00060">
    <property type="entry name" value="FN3"/>
    <property type="match status" value="1"/>
</dbReference>
<comment type="caution">
    <text evidence="4">The sequence shown here is derived from an EMBL/GenBank/DDBJ whole genome shotgun (WGS) entry which is preliminary data.</text>
</comment>
<evidence type="ECO:0000259" key="3">
    <source>
        <dbReference type="PROSITE" id="PS50853"/>
    </source>
</evidence>
<evidence type="ECO:0000256" key="1">
    <source>
        <dbReference type="SAM" id="Coils"/>
    </source>
</evidence>
<dbReference type="Proteomes" id="UP001497623">
    <property type="component" value="Unassembled WGS sequence"/>
</dbReference>
<feature type="domain" description="Fibronectin type-III" evidence="3">
    <location>
        <begin position="314"/>
        <end position="415"/>
    </location>
</feature>
<dbReference type="InterPro" id="IPR003961">
    <property type="entry name" value="FN3_dom"/>
</dbReference>